<organism evidence="1 2">
    <name type="scientific">Chryseobacterium camelliae</name>
    <dbReference type="NCBI Taxonomy" id="1265445"/>
    <lineage>
        <taxon>Bacteria</taxon>
        <taxon>Pseudomonadati</taxon>
        <taxon>Bacteroidota</taxon>
        <taxon>Flavobacteriia</taxon>
        <taxon>Flavobacteriales</taxon>
        <taxon>Weeksellaceae</taxon>
        <taxon>Chryseobacterium group</taxon>
        <taxon>Chryseobacterium</taxon>
    </lineage>
</organism>
<name>A0ABY7QML2_9FLAO</name>
<evidence type="ECO:0000313" key="2">
    <source>
        <dbReference type="Proteomes" id="UP001210978"/>
    </source>
</evidence>
<sequence>MNKEFLNVALFDSNVHHLIVLKKIFQEHRIKIRYTDFSNEEDFAIYLDKSVSGIPDVVFINYKDVYNADFRIVRSKISDIKYNAAICIVYADDLSDSEIDDILIAGANVFLKNNDDYSKLKKFVSEIIMMAWQYQTSGLNKSNFIMKIG</sequence>
<keyword evidence="2" id="KW-1185">Reference proteome</keyword>
<dbReference type="RefSeq" id="WP_271148296.1">
    <property type="nucleotide sequence ID" value="NZ_CP115859.1"/>
</dbReference>
<evidence type="ECO:0000313" key="1">
    <source>
        <dbReference type="EMBL" id="WBV59948.1"/>
    </source>
</evidence>
<evidence type="ECO:0008006" key="3">
    <source>
        <dbReference type="Google" id="ProtNLM"/>
    </source>
</evidence>
<accession>A0ABY7QML2</accession>
<dbReference type="Proteomes" id="UP001210978">
    <property type="component" value="Chromosome"/>
</dbReference>
<protein>
    <recommendedName>
        <fullName evidence="3">Response regulator</fullName>
    </recommendedName>
</protein>
<gene>
    <name evidence="1" type="ORF">PFY12_12975</name>
</gene>
<dbReference type="EMBL" id="CP115859">
    <property type="protein sequence ID" value="WBV59948.1"/>
    <property type="molecule type" value="Genomic_DNA"/>
</dbReference>
<proteinExistence type="predicted"/>
<reference evidence="1 2" key="1">
    <citation type="submission" date="2023-01" db="EMBL/GenBank/DDBJ databases">
        <title>Complete genome of Chryseobacterium camelliae VAN22-5A.</title>
        <authorList>
            <person name="Zong G."/>
            <person name="Cao G."/>
        </authorList>
    </citation>
    <scope>NUCLEOTIDE SEQUENCE [LARGE SCALE GENOMIC DNA]</scope>
    <source>
        <strain evidence="1 2">VAN22-5A</strain>
    </source>
</reference>